<protein>
    <submittedName>
        <fullName evidence="1">Uncharacterized protein</fullName>
    </submittedName>
</protein>
<organism evidence="1 2">
    <name type="scientific">Pistacia integerrima</name>
    <dbReference type="NCBI Taxonomy" id="434235"/>
    <lineage>
        <taxon>Eukaryota</taxon>
        <taxon>Viridiplantae</taxon>
        <taxon>Streptophyta</taxon>
        <taxon>Embryophyta</taxon>
        <taxon>Tracheophyta</taxon>
        <taxon>Spermatophyta</taxon>
        <taxon>Magnoliopsida</taxon>
        <taxon>eudicotyledons</taxon>
        <taxon>Gunneridae</taxon>
        <taxon>Pentapetalae</taxon>
        <taxon>rosids</taxon>
        <taxon>malvids</taxon>
        <taxon>Sapindales</taxon>
        <taxon>Anacardiaceae</taxon>
        <taxon>Pistacia</taxon>
    </lineage>
</organism>
<evidence type="ECO:0000313" key="1">
    <source>
        <dbReference type="EMBL" id="KAJ0038028.1"/>
    </source>
</evidence>
<evidence type="ECO:0000313" key="2">
    <source>
        <dbReference type="Proteomes" id="UP001163603"/>
    </source>
</evidence>
<accession>A0ACC0YKP7</accession>
<name>A0ACC0YKP7_9ROSI</name>
<dbReference type="Proteomes" id="UP001163603">
    <property type="component" value="Chromosome 6"/>
</dbReference>
<dbReference type="EMBL" id="CM047741">
    <property type="protein sequence ID" value="KAJ0038028.1"/>
    <property type="molecule type" value="Genomic_DNA"/>
</dbReference>
<comment type="caution">
    <text evidence="1">The sequence shown here is derived from an EMBL/GenBank/DDBJ whole genome shotgun (WGS) entry which is preliminary data.</text>
</comment>
<proteinExistence type="predicted"/>
<reference evidence="2" key="1">
    <citation type="journal article" date="2023" name="G3 (Bethesda)">
        <title>Genome assembly and association tests identify interacting loci associated with vigor, precocity, and sex in interspecific pistachio rootstocks.</title>
        <authorList>
            <person name="Palmer W."/>
            <person name="Jacygrad E."/>
            <person name="Sagayaradj S."/>
            <person name="Cavanaugh K."/>
            <person name="Han R."/>
            <person name="Bertier L."/>
            <person name="Beede B."/>
            <person name="Kafkas S."/>
            <person name="Golino D."/>
            <person name="Preece J."/>
            <person name="Michelmore R."/>
        </authorList>
    </citation>
    <scope>NUCLEOTIDE SEQUENCE [LARGE SCALE GENOMIC DNA]</scope>
</reference>
<gene>
    <name evidence="1" type="ORF">Pint_22380</name>
</gene>
<keyword evidence="2" id="KW-1185">Reference proteome</keyword>
<sequence length="158" mass="17813">MSTVFNDRAKDVQHFDDTKLGVKGLVDAGITTIPGFFIHPPETLSTLMPKPNSSDSQLLPTIDLSGIMSNDEYKSVKHRVLANPSSEPRISTAVFFGASEMNNLYQPFPELISPEKPAHFQRFTYADYMRRFFTKELGGRSLVNYYRLSDASKELKSD</sequence>